<dbReference type="AlphaFoldDB" id="A0AAF0CWC1"/>
<gene>
    <name evidence="1" type="ORF">OL234_04675</name>
</gene>
<accession>A0AAF0CWC1</accession>
<dbReference type="Proteomes" id="UP001179647">
    <property type="component" value="Chromosome"/>
</dbReference>
<evidence type="ECO:0000313" key="2">
    <source>
        <dbReference type="Proteomes" id="UP001179647"/>
    </source>
</evidence>
<reference evidence="1" key="1">
    <citation type="submission" date="2022-10" db="EMBL/GenBank/DDBJ databases">
        <title>Vagococcus sp. isolated from poultry meat.</title>
        <authorList>
            <person name="Johansson P."/>
            <person name="Bjorkroth J."/>
        </authorList>
    </citation>
    <scope>NUCLEOTIDE SEQUENCE</scope>
    <source>
        <strain evidence="1">STAA11</strain>
    </source>
</reference>
<evidence type="ECO:0000313" key="1">
    <source>
        <dbReference type="EMBL" id="WEG74195.1"/>
    </source>
</evidence>
<protein>
    <submittedName>
        <fullName evidence="1">Uncharacterized protein</fullName>
    </submittedName>
</protein>
<organism evidence="1 2">
    <name type="scientific">Vagococcus intermedius</name>
    <dbReference type="NCBI Taxonomy" id="2991418"/>
    <lineage>
        <taxon>Bacteria</taxon>
        <taxon>Bacillati</taxon>
        <taxon>Bacillota</taxon>
        <taxon>Bacilli</taxon>
        <taxon>Lactobacillales</taxon>
        <taxon>Enterococcaceae</taxon>
        <taxon>Vagococcus</taxon>
    </lineage>
</organism>
<dbReference type="RefSeq" id="WP_275469994.1">
    <property type="nucleotide sequence ID" value="NZ_CP110232.1"/>
</dbReference>
<sequence>MKNNNFVQVTDVTETETITFLHIIKEMVSYFKVAVNEEVYSTQLPYKAIIEEEEVSLISLTSDLQLDVVIIRDPDDSYHVEIINDENYVLSLPSYQDIGSKELEQLANFDKKIERLSGQSDDEAFMIQLASGINDNFSKGKAIDEVVINPYLDLDKANIEGFLENGGVQFKNNLVVIPSASSLFHETFIVLALKNNEIVDMKQQAYFAGDIKIIK</sequence>
<name>A0AAF0CWC1_9ENTE</name>
<proteinExistence type="predicted"/>
<keyword evidence="2" id="KW-1185">Reference proteome</keyword>
<dbReference type="KEGG" id="vie:OL234_04675"/>
<dbReference type="EMBL" id="CP110232">
    <property type="protein sequence ID" value="WEG74195.1"/>
    <property type="molecule type" value="Genomic_DNA"/>
</dbReference>